<reference evidence="4" key="1">
    <citation type="journal article" date="2019" name="Int. J. Syst. Evol. Microbiol.">
        <title>The Global Catalogue of Microorganisms (GCM) 10K type strain sequencing project: providing services to taxonomists for standard genome sequencing and annotation.</title>
        <authorList>
            <consortium name="The Broad Institute Genomics Platform"/>
            <consortium name="The Broad Institute Genome Sequencing Center for Infectious Disease"/>
            <person name="Wu L."/>
            <person name="Ma J."/>
        </authorList>
    </citation>
    <scope>NUCLEOTIDE SEQUENCE [LARGE SCALE GENOMIC DNA]</scope>
    <source>
        <strain evidence="4">TISTR 1906</strain>
    </source>
</reference>
<name>A0ABW5UR82_9BURK</name>
<organism evidence="3 4">
    <name type="scientific">Comamonas terrae</name>
    <dbReference type="NCBI Taxonomy" id="673548"/>
    <lineage>
        <taxon>Bacteria</taxon>
        <taxon>Pseudomonadati</taxon>
        <taxon>Pseudomonadota</taxon>
        <taxon>Betaproteobacteria</taxon>
        <taxon>Burkholderiales</taxon>
        <taxon>Comamonadaceae</taxon>
        <taxon>Comamonas</taxon>
    </lineage>
</organism>
<dbReference type="GO" id="GO:0016301">
    <property type="term" value="F:kinase activity"/>
    <property type="evidence" value="ECO:0007669"/>
    <property type="project" value="UniProtKB-KW"/>
</dbReference>
<evidence type="ECO:0000256" key="2">
    <source>
        <dbReference type="SAM" id="SignalP"/>
    </source>
</evidence>
<keyword evidence="3" id="KW-0418">Kinase</keyword>
<feature type="compositionally biased region" description="Gly residues" evidence="1">
    <location>
        <begin position="26"/>
        <end position="62"/>
    </location>
</feature>
<keyword evidence="3" id="KW-0808">Transferase</keyword>
<dbReference type="PROSITE" id="PS51257">
    <property type="entry name" value="PROKAR_LIPOPROTEIN"/>
    <property type="match status" value="1"/>
</dbReference>
<dbReference type="InterPro" id="IPR013783">
    <property type="entry name" value="Ig-like_fold"/>
</dbReference>
<evidence type="ECO:0000313" key="4">
    <source>
        <dbReference type="Proteomes" id="UP001597463"/>
    </source>
</evidence>
<dbReference type="Pfam" id="PF08757">
    <property type="entry name" value="CotH"/>
    <property type="match status" value="1"/>
</dbReference>
<dbReference type="RefSeq" id="WP_157081902.1">
    <property type="nucleotide sequence ID" value="NZ_BCNT01000005.1"/>
</dbReference>
<keyword evidence="2" id="KW-0732">Signal</keyword>
<dbReference type="Proteomes" id="UP001597463">
    <property type="component" value="Unassembled WGS sequence"/>
</dbReference>
<feature type="chain" id="PRO_5046912946" evidence="2">
    <location>
        <begin position="23"/>
        <end position="642"/>
    </location>
</feature>
<dbReference type="Gene3D" id="2.60.40.10">
    <property type="entry name" value="Immunoglobulins"/>
    <property type="match status" value="1"/>
</dbReference>
<evidence type="ECO:0000256" key="1">
    <source>
        <dbReference type="SAM" id="MobiDB-lite"/>
    </source>
</evidence>
<dbReference type="PANTHER" id="PTHR40050">
    <property type="entry name" value="INNER SPORE COAT PROTEIN H"/>
    <property type="match status" value="1"/>
</dbReference>
<accession>A0ABW5UR82</accession>
<dbReference type="PANTHER" id="PTHR40050:SF1">
    <property type="entry name" value="INNER SPORE COAT PROTEIN H"/>
    <property type="match status" value="1"/>
</dbReference>
<protein>
    <submittedName>
        <fullName evidence="3">CotH kinase family protein</fullName>
    </submittedName>
</protein>
<feature type="signal peptide" evidence="2">
    <location>
        <begin position="1"/>
        <end position="22"/>
    </location>
</feature>
<keyword evidence="4" id="KW-1185">Reference proteome</keyword>
<comment type="caution">
    <text evidence="3">The sequence shown here is derived from an EMBL/GenBank/DDBJ whole genome shotgun (WGS) entry which is preliminary data.</text>
</comment>
<dbReference type="InterPro" id="IPR014867">
    <property type="entry name" value="Spore_coat_CotH_CotH2/3/7"/>
</dbReference>
<feature type="region of interest" description="Disordered" evidence="1">
    <location>
        <begin position="119"/>
        <end position="138"/>
    </location>
</feature>
<proteinExistence type="predicted"/>
<evidence type="ECO:0000313" key="3">
    <source>
        <dbReference type="EMBL" id="MFD2754975.1"/>
    </source>
</evidence>
<dbReference type="EMBL" id="JBHUMV010000005">
    <property type="protein sequence ID" value="MFD2754975.1"/>
    <property type="molecule type" value="Genomic_DNA"/>
</dbReference>
<gene>
    <name evidence="3" type="ORF">ACFSW6_12820</name>
</gene>
<feature type="region of interest" description="Disordered" evidence="1">
    <location>
        <begin position="26"/>
        <end position="75"/>
    </location>
</feature>
<sequence>MYKIAHAHWFQASVLGASLLLASCGGGGDSSPSAGNGGGTGGNGTPIGGNPGGGSPGGGNTGGETPVTASPFVPSAEDLPHERLAAMYLEYGNPVDGNSALPPSLLTLNVEYQDTAAPKKGPYLKSDKSCDSTLTTPPADSYPGGKVLLSTVNLDEDGNDGCVPEIKVKITSNDGNIVAADAKMRVRGSSTREAEQKSYRIKLDKAAPPWFGEQTLQFNKHPWDLTRVRNKLAFDLMRLVPYHESLRTQFTQIKYSEAVTAVPYGNQGDMGLFTHVEKMGDSYLARRGWVAGSNVYKAEDFSFDRTDGLLATTTPDTDVTGFEKLLSLESDSGDHHAIIDVVKALGKDEEQAPFADTFAHYFNRNNYLAWFATTILLGNHDTVNQNFGLYQPKGTEKFYFLPWDYDGALGSYDQPGVSYIDTEIMTGIGNWWNVPLHQRFLSNRKNLADLKAAVEEIRNKYLTDANVKKLLDSYYPVVKPFIGREPDMSGLASYGGDPKVQQWEKEFWRLQSVIGVNYQKFLDSLKRPVPFWVGVTSDQKLSWDWPAPFHPEGKPLTYRVQIAAVTADAFKVGAPVVKDVSAADKTSIDLSALTSGLSGNYLVRVKASDPDGNWMYNFDQSNVGNAVVFGAVCLKLPSGEDC</sequence>